<dbReference type="STRING" id="443144.GM21_3775"/>
<dbReference type="InterPro" id="IPR052169">
    <property type="entry name" value="CW_Biosynth-Accessory"/>
</dbReference>
<evidence type="ECO:0000256" key="1">
    <source>
        <dbReference type="ARBA" id="ARBA00005662"/>
    </source>
</evidence>
<dbReference type="HOGENOM" id="CLU_038823_3_0_7"/>
<evidence type="ECO:0000313" key="3">
    <source>
        <dbReference type="EMBL" id="ACT19794.1"/>
    </source>
</evidence>
<dbReference type="eggNOG" id="COG2843">
    <property type="taxonomic scope" value="Bacteria"/>
</dbReference>
<dbReference type="SUPFAM" id="SSF56300">
    <property type="entry name" value="Metallo-dependent phosphatases"/>
    <property type="match status" value="1"/>
</dbReference>
<protein>
    <submittedName>
        <fullName evidence="3">Poly-gamma-glutamate synthesis protein (Capsule biosynthesis protein)</fullName>
    </submittedName>
</protein>
<dbReference type="PANTHER" id="PTHR33393">
    <property type="entry name" value="POLYGLUTAMINE SYNTHESIS ACCESSORY PROTEIN RV0574C-RELATED"/>
    <property type="match status" value="1"/>
</dbReference>
<gene>
    <name evidence="3" type="ordered locus">GM21_3775</name>
</gene>
<organism evidence="3">
    <name type="scientific">Geobacter sp. (strain M21)</name>
    <dbReference type="NCBI Taxonomy" id="443144"/>
    <lineage>
        <taxon>Bacteria</taxon>
        <taxon>Pseudomonadati</taxon>
        <taxon>Thermodesulfobacteriota</taxon>
        <taxon>Desulfuromonadia</taxon>
        <taxon>Geobacterales</taxon>
        <taxon>Geobacteraceae</taxon>
        <taxon>Geobacter</taxon>
    </lineage>
</organism>
<evidence type="ECO:0000259" key="2">
    <source>
        <dbReference type="SMART" id="SM00854"/>
    </source>
</evidence>
<dbReference type="OrthoDB" id="5405713at2"/>
<feature type="domain" description="Capsule synthesis protein CapA" evidence="2">
    <location>
        <begin position="6"/>
        <end position="288"/>
    </location>
</feature>
<dbReference type="CDD" id="cd07381">
    <property type="entry name" value="MPP_CapA"/>
    <property type="match status" value="1"/>
</dbReference>
<comment type="similarity">
    <text evidence="1">Belongs to the CapA family.</text>
</comment>
<accession>C6E7D4</accession>
<dbReference type="SMART" id="SM00854">
    <property type="entry name" value="PGA_cap"/>
    <property type="match status" value="1"/>
</dbReference>
<name>C6E7D4_GEOSM</name>
<dbReference type="KEGG" id="gem:GM21_3775"/>
<dbReference type="PANTHER" id="PTHR33393:SF11">
    <property type="entry name" value="POLYGLUTAMINE SYNTHESIS ACCESSORY PROTEIN RV0574C-RELATED"/>
    <property type="match status" value="1"/>
</dbReference>
<sequence>MQNPISIFMCGDVMTGRGIDQILPHPVDPHIYEWFVTDARSYVDLAEKVNGPIPRQVSCDYFWGDALGFFRRLRPDVKLINLETSVTTSEEFWPGKGINYRMHPLNFPAITTAGIDVCALANNHVMDWGYQGLEETLRTLEKSGVRCAGAGHDLSSAAEPATVAVSGKGRVHVFSLGDASSGIPSEWGAGNELAGVNLLPDLSDRTAERLREQVRQVKQEGDVVVASIHWGSNWGFEVPREQIEFAHRLIDSAGVDVIHGHSSHHVKGVEVYRGKLIIYGCGDFLTDYEGIRGKEAYRGDLGFMYFAYLDGETGALKELRLIPTKVRKFQVVRARGADWRWLRDTMNREGKMLGTGVEEAEDRVLLLRWAEPVNRKRKSLSRGGGGKCEGPPWAALVG</sequence>
<dbReference type="InterPro" id="IPR029052">
    <property type="entry name" value="Metallo-depent_PP-like"/>
</dbReference>
<dbReference type="Pfam" id="PF09587">
    <property type="entry name" value="PGA_cap"/>
    <property type="match status" value="1"/>
</dbReference>
<dbReference type="AlphaFoldDB" id="C6E7D4"/>
<dbReference type="InterPro" id="IPR019079">
    <property type="entry name" value="Capsule_synth_CapA"/>
</dbReference>
<reference evidence="3" key="1">
    <citation type="submission" date="2009-07" db="EMBL/GenBank/DDBJ databases">
        <title>Complete sequence of Geobacter sp. M21.</title>
        <authorList>
            <consortium name="US DOE Joint Genome Institute"/>
            <person name="Lucas S."/>
            <person name="Copeland A."/>
            <person name="Lapidus A."/>
            <person name="Glavina del Rio T."/>
            <person name="Dalin E."/>
            <person name="Tice H."/>
            <person name="Bruce D."/>
            <person name="Goodwin L."/>
            <person name="Pitluck S."/>
            <person name="Saunders E."/>
            <person name="Brettin T."/>
            <person name="Detter J.C."/>
            <person name="Han C."/>
            <person name="Larimer F."/>
            <person name="Land M."/>
            <person name="Hauser L."/>
            <person name="Kyrpides N."/>
            <person name="Ovchinnikova G."/>
            <person name="Lovley D."/>
        </authorList>
    </citation>
    <scope>NUCLEOTIDE SEQUENCE [LARGE SCALE GENOMIC DNA]</scope>
    <source>
        <strain evidence="3">M21</strain>
    </source>
</reference>
<proteinExistence type="inferred from homology"/>
<dbReference type="Gene3D" id="3.60.21.10">
    <property type="match status" value="1"/>
</dbReference>
<dbReference type="EMBL" id="CP001661">
    <property type="protein sequence ID" value="ACT19794.1"/>
    <property type="molecule type" value="Genomic_DNA"/>
</dbReference>